<evidence type="ECO:0000256" key="2">
    <source>
        <dbReference type="ARBA" id="ARBA00022857"/>
    </source>
</evidence>
<evidence type="ECO:0000256" key="3">
    <source>
        <dbReference type="ARBA" id="ARBA00023002"/>
    </source>
</evidence>
<protein>
    <recommendedName>
        <fullName evidence="7">Ketopantoate reductase N-terminal domain-containing protein</fullName>
    </recommendedName>
</protein>
<dbReference type="SUPFAM" id="SSF48179">
    <property type="entry name" value="6-phosphogluconate dehydrogenase C-terminal domain-like"/>
    <property type="match status" value="1"/>
</dbReference>
<evidence type="ECO:0000259" key="5">
    <source>
        <dbReference type="Pfam" id="PF08546"/>
    </source>
</evidence>
<dbReference type="FunFam" id="3.40.50.720:FF:000307">
    <property type="entry name" value="2-dehydropantoate 2-reductase"/>
    <property type="match status" value="1"/>
</dbReference>
<dbReference type="PANTHER" id="PTHR21708">
    <property type="entry name" value="PROBABLE 2-DEHYDROPANTOATE 2-REDUCTASE"/>
    <property type="match status" value="1"/>
</dbReference>
<accession>A0A382ANF0</accession>
<dbReference type="GO" id="GO:0005737">
    <property type="term" value="C:cytoplasm"/>
    <property type="evidence" value="ECO:0007669"/>
    <property type="project" value="TreeGrafter"/>
</dbReference>
<dbReference type="Gene3D" id="1.10.1040.10">
    <property type="entry name" value="N-(1-d-carboxylethyl)-l-norvaline Dehydrogenase, domain 2"/>
    <property type="match status" value="1"/>
</dbReference>
<evidence type="ECO:0008006" key="7">
    <source>
        <dbReference type="Google" id="ProtNLM"/>
    </source>
</evidence>
<dbReference type="Pfam" id="PF08546">
    <property type="entry name" value="ApbA_C"/>
    <property type="match status" value="1"/>
</dbReference>
<reference evidence="6" key="1">
    <citation type="submission" date="2018-05" db="EMBL/GenBank/DDBJ databases">
        <authorList>
            <person name="Lanie J.A."/>
            <person name="Ng W.-L."/>
            <person name="Kazmierczak K.M."/>
            <person name="Andrzejewski T.M."/>
            <person name="Davidsen T.M."/>
            <person name="Wayne K.J."/>
            <person name="Tettelin H."/>
            <person name="Glass J.I."/>
            <person name="Rusch D."/>
            <person name="Podicherti R."/>
            <person name="Tsui H.-C.T."/>
            <person name="Winkler M.E."/>
        </authorList>
    </citation>
    <scope>NUCLEOTIDE SEQUENCE</scope>
</reference>
<dbReference type="GO" id="GO:0015940">
    <property type="term" value="P:pantothenate biosynthetic process"/>
    <property type="evidence" value="ECO:0007669"/>
    <property type="project" value="InterPro"/>
</dbReference>
<dbReference type="InterPro" id="IPR036291">
    <property type="entry name" value="NAD(P)-bd_dom_sf"/>
</dbReference>
<dbReference type="GO" id="GO:0008677">
    <property type="term" value="F:2-dehydropantoate 2-reductase activity"/>
    <property type="evidence" value="ECO:0007669"/>
    <property type="project" value="InterPro"/>
</dbReference>
<gene>
    <name evidence="6" type="ORF">METZ01_LOCUS155872</name>
</gene>
<organism evidence="6">
    <name type="scientific">marine metagenome</name>
    <dbReference type="NCBI Taxonomy" id="408172"/>
    <lineage>
        <taxon>unclassified sequences</taxon>
        <taxon>metagenomes</taxon>
        <taxon>ecological metagenomes</taxon>
    </lineage>
</organism>
<dbReference type="NCBIfam" id="TIGR00745">
    <property type="entry name" value="apbA_panE"/>
    <property type="match status" value="1"/>
</dbReference>
<feature type="domain" description="Ketopantoate reductase C-terminal" evidence="5">
    <location>
        <begin position="180"/>
        <end position="290"/>
    </location>
</feature>
<sequence length="290" mass="30337">MKIGVMGTGGVGGYFGGLLARDGHDVTFVARGAHLAAIQQKGLKVESTNDGSFNAPGKAVDDTSQAGPQDLVLFNVKMYQNGPAIEATKALVGPDTIVLTQQNGVDNGDQLAAVLGPEHVMIGSVFMEGRIVEPGVVSQGGPGTGNFGEMQQGITDRGKNLLEMFKHAGWRVELQENMPGMLWMKFAAIAGPAAVNAATNSVYEEMRTLPETRALIIAAMEETLAVGKASGAPIIDGTLDRAINAMDSFPAQGRASLAKDFSEGRTMELEGITGTLVRLGRENGVPTPVN</sequence>
<proteinExistence type="inferred from homology"/>
<dbReference type="InterPro" id="IPR013332">
    <property type="entry name" value="KPR_N"/>
</dbReference>
<keyword evidence="2" id="KW-0521">NADP</keyword>
<dbReference type="InterPro" id="IPR008927">
    <property type="entry name" value="6-PGluconate_DH-like_C_sf"/>
</dbReference>
<dbReference type="InterPro" id="IPR013328">
    <property type="entry name" value="6PGD_dom2"/>
</dbReference>
<dbReference type="Gene3D" id="3.40.50.720">
    <property type="entry name" value="NAD(P)-binding Rossmann-like Domain"/>
    <property type="match status" value="1"/>
</dbReference>
<evidence type="ECO:0000313" key="6">
    <source>
        <dbReference type="EMBL" id="SVB03018.1"/>
    </source>
</evidence>
<feature type="domain" description="Ketopantoate reductase N-terminal" evidence="4">
    <location>
        <begin position="3"/>
        <end position="151"/>
    </location>
</feature>
<dbReference type="PANTHER" id="PTHR21708:SF26">
    <property type="entry name" value="2-DEHYDROPANTOATE 2-REDUCTASE"/>
    <property type="match status" value="1"/>
</dbReference>
<dbReference type="InterPro" id="IPR051402">
    <property type="entry name" value="KPR-Related"/>
</dbReference>
<dbReference type="AlphaFoldDB" id="A0A382ANF0"/>
<evidence type="ECO:0000256" key="1">
    <source>
        <dbReference type="ARBA" id="ARBA00007870"/>
    </source>
</evidence>
<comment type="similarity">
    <text evidence="1">Belongs to the ketopantoate reductase family.</text>
</comment>
<name>A0A382ANF0_9ZZZZ</name>
<feature type="non-terminal residue" evidence="6">
    <location>
        <position position="290"/>
    </location>
</feature>
<evidence type="ECO:0000259" key="4">
    <source>
        <dbReference type="Pfam" id="PF02558"/>
    </source>
</evidence>
<dbReference type="SUPFAM" id="SSF51735">
    <property type="entry name" value="NAD(P)-binding Rossmann-fold domains"/>
    <property type="match status" value="1"/>
</dbReference>
<dbReference type="EMBL" id="UINC01026131">
    <property type="protein sequence ID" value="SVB03018.1"/>
    <property type="molecule type" value="Genomic_DNA"/>
</dbReference>
<dbReference type="InterPro" id="IPR003710">
    <property type="entry name" value="ApbA"/>
</dbReference>
<keyword evidence="3" id="KW-0560">Oxidoreductase</keyword>
<dbReference type="InterPro" id="IPR013752">
    <property type="entry name" value="KPA_reductase"/>
</dbReference>
<dbReference type="Pfam" id="PF02558">
    <property type="entry name" value="ApbA"/>
    <property type="match status" value="1"/>
</dbReference>